<evidence type="ECO:0000256" key="2">
    <source>
        <dbReference type="ARBA" id="ARBA00009340"/>
    </source>
</evidence>
<comment type="subcellular location">
    <subcellularLocation>
        <location evidence="5">Cytoplasm</location>
        <location evidence="5">Cytoskeleton</location>
        <location evidence="5">Spindle</location>
    </subcellularLocation>
    <subcellularLocation>
        <location evidence="1 5">Nucleus</location>
    </subcellularLocation>
</comment>
<evidence type="ECO:0000256" key="3">
    <source>
        <dbReference type="ARBA" id="ARBA00022737"/>
    </source>
</evidence>
<dbReference type="GO" id="GO:0006281">
    <property type="term" value="P:DNA repair"/>
    <property type="evidence" value="ECO:0007669"/>
    <property type="project" value="UniProtKB-UniRule"/>
</dbReference>
<dbReference type="GO" id="GO:0097361">
    <property type="term" value="C:cytosolic [4Fe-4S] assembly targeting complex"/>
    <property type="evidence" value="ECO:0007669"/>
    <property type="project" value="UniProtKB-UniRule"/>
</dbReference>
<keyword evidence="5" id="KW-0206">Cytoskeleton</keyword>
<dbReference type="Pfam" id="PF12460">
    <property type="entry name" value="MMS19_C"/>
    <property type="match status" value="1"/>
</dbReference>
<comment type="similarity">
    <text evidence="2 5">Belongs to the MET18/MMS19 family.</text>
</comment>
<dbReference type="InterPro" id="IPR029240">
    <property type="entry name" value="MMS19_N"/>
</dbReference>
<dbReference type="Gene3D" id="1.25.10.10">
    <property type="entry name" value="Leucine-rich Repeat Variant"/>
    <property type="match status" value="1"/>
</dbReference>
<keyword evidence="5" id="KW-0234">DNA repair</keyword>
<evidence type="ECO:0000313" key="8">
    <source>
        <dbReference type="EMBL" id="JAR93018.1"/>
    </source>
</evidence>
<organism evidence="8">
    <name type="scientific">Ixodes ricinus</name>
    <name type="common">Common tick</name>
    <name type="synonym">Acarus ricinus</name>
    <dbReference type="NCBI Taxonomy" id="34613"/>
    <lineage>
        <taxon>Eukaryota</taxon>
        <taxon>Metazoa</taxon>
        <taxon>Ecdysozoa</taxon>
        <taxon>Arthropoda</taxon>
        <taxon>Chelicerata</taxon>
        <taxon>Arachnida</taxon>
        <taxon>Acari</taxon>
        <taxon>Parasitiformes</taxon>
        <taxon>Ixodida</taxon>
        <taxon>Ixodoidea</taxon>
        <taxon>Ixodidae</taxon>
        <taxon>Ixodinae</taxon>
        <taxon>Ixodes</taxon>
    </lineage>
</organism>
<dbReference type="GO" id="GO:0016226">
    <property type="term" value="P:iron-sulfur cluster assembly"/>
    <property type="evidence" value="ECO:0007669"/>
    <property type="project" value="UniProtKB-UniRule"/>
</dbReference>
<dbReference type="GO" id="GO:0051604">
    <property type="term" value="P:protein maturation"/>
    <property type="evidence" value="ECO:0007669"/>
    <property type="project" value="UniProtKB-UniRule"/>
</dbReference>
<proteinExistence type="inferred from homology"/>
<comment type="subunit">
    <text evidence="5">Component of the CIA complex.</text>
</comment>
<evidence type="ECO:0000259" key="7">
    <source>
        <dbReference type="Pfam" id="PF14500"/>
    </source>
</evidence>
<keyword evidence="5" id="KW-0227">DNA damage</keyword>
<feature type="domain" description="MMS19 C-terminal" evidence="6">
    <location>
        <begin position="578"/>
        <end position="899"/>
    </location>
</feature>
<accession>A0A147BQH5</accession>
<protein>
    <recommendedName>
        <fullName evidence="5">MMS19 nucleotide excision repair protein</fullName>
    </recommendedName>
</protein>
<dbReference type="EMBL" id="GEGO01002386">
    <property type="protein sequence ID" value="JAR93018.1"/>
    <property type="molecule type" value="Transcribed_RNA"/>
</dbReference>
<dbReference type="InterPro" id="IPR016024">
    <property type="entry name" value="ARM-type_fold"/>
</dbReference>
<dbReference type="InterPro" id="IPR024687">
    <property type="entry name" value="MMS19_C"/>
</dbReference>
<dbReference type="GO" id="GO:0005634">
    <property type="term" value="C:nucleus"/>
    <property type="evidence" value="ECO:0007669"/>
    <property type="project" value="UniProtKB-SubCell"/>
</dbReference>
<keyword evidence="5" id="KW-0963">Cytoplasm</keyword>
<evidence type="ECO:0000256" key="5">
    <source>
        <dbReference type="RuleBase" id="RU367072"/>
    </source>
</evidence>
<dbReference type="SUPFAM" id="SSF48371">
    <property type="entry name" value="ARM repeat"/>
    <property type="match status" value="1"/>
</dbReference>
<evidence type="ECO:0000259" key="6">
    <source>
        <dbReference type="Pfam" id="PF12460"/>
    </source>
</evidence>
<keyword evidence="4 5" id="KW-0539">Nucleus</keyword>
<keyword evidence="3" id="KW-0677">Repeat</keyword>
<evidence type="ECO:0000256" key="4">
    <source>
        <dbReference type="ARBA" id="ARBA00023242"/>
    </source>
</evidence>
<dbReference type="PANTHER" id="PTHR12891">
    <property type="entry name" value="DNA REPAIR/TRANSCRIPTION PROTEIN MET18/MMS19"/>
    <property type="match status" value="1"/>
</dbReference>
<name>A0A147BQH5_IXORI</name>
<dbReference type="Pfam" id="PF14500">
    <property type="entry name" value="MMS19_N"/>
    <property type="match status" value="1"/>
</dbReference>
<dbReference type="InterPro" id="IPR011989">
    <property type="entry name" value="ARM-like"/>
</dbReference>
<dbReference type="AlphaFoldDB" id="A0A147BQH5"/>
<dbReference type="InterPro" id="IPR039920">
    <property type="entry name" value="MMS19"/>
</dbReference>
<dbReference type="PANTHER" id="PTHR12891:SF0">
    <property type="entry name" value="MMS19 NUCLEOTIDE EXCISION REPAIR PROTEIN HOMOLOG"/>
    <property type="match status" value="1"/>
</dbReference>
<reference evidence="8" key="1">
    <citation type="journal article" date="2018" name="PLoS Negl. Trop. Dis.">
        <title>Sialome diversity of ticks revealed by RNAseq of single tick salivary glands.</title>
        <authorList>
            <person name="Perner J."/>
            <person name="Kropackova S."/>
            <person name="Kopacek P."/>
            <person name="Ribeiro J.M."/>
        </authorList>
    </citation>
    <scope>NUCLEOTIDE SEQUENCE</scope>
    <source>
        <strain evidence="8">Siblings of single egg batch collected in Ceske Budejovice</strain>
        <tissue evidence="8">Salivary glands</tissue>
    </source>
</reference>
<sequence length="948" mass="104292">MDISELSEGNNFEESVAKHINAIKGDGKQLSCMVESMGHILTHKDPDTRGTGVKFMTRVIQGLPHNTLGEEQATTLLRYYTSRLEDHPSMVTWAIQGIYELVVSQGPLESTEIEHLLQVIFYDVQMPGLLQAERYIIYRMLTHMLISHASVLRKMGSKFVLGCIQAMEGERDPRCLLQVFAIVPMLCNEFILGDLEEPLFDVCSCYFPVDFNPPATDPGRISREELADSLLNCLTASPGFGKHCVPLAAEKLESDLLTAKLDSLKLLSRGSQVFPPQCFKDHTVTIWKQIHSLVFVNRHDAIIPAALTCLTSLARVISSDQKDATSVNRLFKLVWKDLQRGEAPGMGKVLEAFACASARACLAVLSETLPDLLQLLSRNEGLRPVLVMESTTALLSLYASLCHHEETSQELSLKLSLLTDQLCVLVNDDSNPELALRAAGSLCAALSIPGLLTATNLDVIRSTLVRVATQDAAPPVGAEHRDFLAAAVRLNLPLADGVLSLLKEEICRGYHPTKTERVLRMSTACASNTMSLSFMLPSLTESFVSSFRDSRAPYQKLLAKYLLDVVCRAEKCGTTVHHAALLRSVVAAWIESLGSEQGTAATEDFVEASLLVQKLAQMCSASDIREIYSAILETCLKANIPSQPLLLLVQSVICHMPRDALSADERLVQLLSDGRLHDSSHLAGKCLAGLVNKLTAGDVEKVLQCLQSSWQPQWTLAKADLLLWVTKGLLLRGYPDLAKYTNLLEQLLRDENVGRHTAEGFDVILQPIVLTSEGHCVLRLLHPQRFFVETAPILIQGFNSATNKAVKDNFLMALCCQLKYVPKVVVNSYIDKVLPILVDALSSAEVLVVGQCVLPCLTENVALMVSCLNSVVGQLLRLAKPPQPMDVRRMSLECLHQLTTTGERELLLHRHNVLRGLTPCLCDRKRVVRQAAAQASSAWHMVGQSIGE</sequence>
<evidence type="ECO:0000256" key="1">
    <source>
        <dbReference type="ARBA" id="ARBA00004123"/>
    </source>
</evidence>
<comment type="function">
    <text evidence="5">Key component of the cytosolic iron-sulfur protein assembly (CIA) complex, a multiprotein complex that mediates the incorporation of iron-sulfur cluster into apoproteins specifically involved in DNA metabolism and genomic integrity. In the CIA complex, MMS19 acts as an adapter between early-acting CIA components and a subset of cellular target iron-sulfur proteins.</text>
</comment>
<dbReference type="GO" id="GO:0005819">
    <property type="term" value="C:spindle"/>
    <property type="evidence" value="ECO:0007669"/>
    <property type="project" value="UniProtKB-SubCell"/>
</dbReference>
<feature type="domain" description="MMS19 N-terminal" evidence="7">
    <location>
        <begin position="34"/>
        <end position="294"/>
    </location>
</feature>